<dbReference type="Proteomes" id="UP000608154">
    <property type="component" value="Unassembled WGS sequence"/>
</dbReference>
<accession>A0A916X549</accession>
<feature type="transmembrane region" description="Helical" evidence="1">
    <location>
        <begin position="242"/>
        <end position="259"/>
    </location>
</feature>
<name>A0A916X549_9SPHN</name>
<organism evidence="3 4">
    <name type="scientific">Novosphingobium endophyticum</name>
    <dbReference type="NCBI Taxonomy" id="1955250"/>
    <lineage>
        <taxon>Bacteria</taxon>
        <taxon>Pseudomonadati</taxon>
        <taxon>Pseudomonadota</taxon>
        <taxon>Alphaproteobacteria</taxon>
        <taxon>Sphingomonadales</taxon>
        <taxon>Sphingomonadaceae</taxon>
        <taxon>Novosphingobium</taxon>
    </lineage>
</organism>
<dbReference type="PANTHER" id="PTHR23028">
    <property type="entry name" value="ACETYLTRANSFERASE"/>
    <property type="match status" value="1"/>
</dbReference>
<comment type="caution">
    <text evidence="3">The sequence shown here is derived from an EMBL/GenBank/DDBJ whole genome shotgun (WGS) entry which is preliminary data.</text>
</comment>
<dbReference type="RefSeq" id="WP_188770022.1">
    <property type="nucleotide sequence ID" value="NZ_BMHK01000007.1"/>
</dbReference>
<feature type="transmembrane region" description="Helical" evidence="1">
    <location>
        <begin position="30"/>
        <end position="51"/>
    </location>
</feature>
<feature type="transmembrane region" description="Helical" evidence="1">
    <location>
        <begin position="209"/>
        <end position="230"/>
    </location>
</feature>
<sequence length="363" mass="39680">MFGLYRLALALVVMVHHLLGVPVIGQYAVFSFFVLSGFLMTAVMAGTYGYTAGGFLRFAANRALRLYPAYLLAIVLALAVIGICGETFTRGYRQALFLPQGVGEWAANLSMVYPRLMPYDFAPRLLPATWALTVELTFYLLIGLGLSQTRARSAFWLTASLIYTGVMLAAGAGYYELYGLIPSGSLPFAAGACAWHWREELGAFIERSLPFPPALLMSAGMVWFLPFALIDKYTQLDAARIAGLYLGIPVAAIVTIALFHASAGRERRRRDSFLGDYSYPVYLLHWPMGALASWILYRQPVHGISIPSLLAFALALLLTLAASTAVIRLVDPVICRLRAAMKQPRASAGREHAPLSAEARETA</sequence>
<dbReference type="GO" id="GO:0016747">
    <property type="term" value="F:acyltransferase activity, transferring groups other than amino-acyl groups"/>
    <property type="evidence" value="ECO:0007669"/>
    <property type="project" value="InterPro"/>
</dbReference>
<feature type="transmembrane region" description="Helical" evidence="1">
    <location>
        <begin position="279"/>
        <end position="297"/>
    </location>
</feature>
<evidence type="ECO:0000259" key="2">
    <source>
        <dbReference type="Pfam" id="PF01757"/>
    </source>
</evidence>
<dbReference type="InterPro" id="IPR002656">
    <property type="entry name" value="Acyl_transf_3_dom"/>
</dbReference>
<keyword evidence="1" id="KW-0812">Transmembrane</keyword>
<keyword evidence="4" id="KW-1185">Reference proteome</keyword>
<feature type="transmembrane region" description="Helical" evidence="1">
    <location>
        <begin position="121"/>
        <end position="142"/>
    </location>
</feature>
<dbReference type="AlphaFoldDB" id="A0A916X549"/>
<feature type="transmembrane region" description="Helical" evidence="1">
    <location>
        <begin position="309"/>
        <end position="330"/>
    </location>
</feature>
<feature type="transmembrane region" description="Helical" evidence="1">
    <location>
        <begin position="63"/>
        <end position="83"/>
    </location>
</feature>
<feature type="transmembrane region" description="Helical" evidence="1">
    <location>
        <begin position="154"/>
        <end position="174"/>
    </location>
</feature>
<evidence type="ECO:0000313" key="4">
    <source>
        <dbReference type="Proteomes" id="UP000608154"/>
    </source>
</evidence>
<evidence type="ECO:0000313" key="3">
    <source>
        <dbReference type="EMBL" id="GGB97381.1"/>
    </source>
</evidence>
<dbReference type="GO" id="GO:0000271">
    <property type="term" value="P:polysaccharide biosynthetic process"/>
    <property type="evidence" value="ECO:0007669"/>
    <property type="project" value="TreeGrafter"/>
</dbReference>
<keyword evidence="1" id="KW-0472">Membrane</keyword>
<feature type="domain" description="Acyltransferase 3" evidence="2">
    <location>
        <begin position="8"/>
        <end position="327"/>
    </location>
</feature>
<dbReference type="EMBL" id="BMHK01000007">
    <property type="protein sequence ID" value="GGB97381.1"/>
    <property type="molecule type" value="Genomic_DNA"/>
</dbReference>
<dbReference type="PANTHER" id="PTHR23028:SF53">
    <property type="entry name" value="ACYL_TRANSF_3 DOMAIN-CONTAINING PROTEIN"/>
    <property type="match status" value="1"/>
</dbReference>
<evidence type="ECO:0000256" key="1">
    <source>
        <dbReference type="SAM" id="Phobius"/>
    </source>
</evidence>
<protein>
    <recommendedName>
        <fullName evidence="2">Acyltransferase 3 domain-containing protein</fullName>
    </recommendedName>
</protein>
<keyword evidence="1" id="KW-1133">Transmembrane helix</keyword>
<reference evidence="3" key="1">
    <citation type="journal article" date="2014" name="Int. J. Syst. Evol. Microbiol.">
        <title>Complete genome sequence of Corynebacterium casei LMG S-19264T (=DSM 44701T), isolated from a smear-ripened cheese.</title>
        <authorList>
            <consortium name="US DOE Joint Genome Institute (JGI-PGF)"/>
            <person name="Walter F."/>
            <person name="Albersmeier A."/>
            <person name="Kalinowski J."/>
            <person name="Ruckert C."/>
        </authorList>
    </citation>
    <scope>NUCLEOTIDE SEQUENCE</scope>
    <source>
        <strain evidence="3">CGMCC 1.15095</strain>
    </source>
</reference>
<dbReference type="GO" id="GO:0016020">
    <property type="term" value="C:membrane"/>
    <property type="evidence" value="ECO:0007669"/>
    <property type="project" value="TreeGrafter"/>
</dbReference>
<gene>
    <name evidence="3" type="ORF">GCM10011494_14830</name>
</gene>
<proteinExistence type="predicted"/>
<dbReference type="InterPro" id="IPR050879">
    <property type="entry name" value="Acyltransferase_3"/>
</dbReference>
<reference evidence="3" key="2">
    <citation type="submission" date="2020-09" db="EMBL/GenBank/DDBJ databases">
        <authorList>
            <person name="Sun Q."/>
            <person name="Zhou Y."/>
        </authorList>
    </citation>
    <scope>NUCLEOTIDE SEQUENCE</scope>
    <source>
        <strain evidence="3">CGMCC 1.15095</strain>
    </source>
</reference>
<dbReference type="Pfam" id="PF01757">
    <property type="entry name" value="Acyl_transf_3"/>
    <property type="match status" value="1"/>
</dbReference>